<reference evidence="1 2" key="1">
    <citation type="journal article" date="2018" name="Front. Plant Sci.">
        <title>Red Clover (Trifolium pratense) and Zigzag Clover (T. medium) - A Picture of Genomic Similarities and Differences.</title>
        <authorList>
            <person name="Dluhosova J."/>
            <person name="Istvanek J."/>
            <person name="Nedelnik J."/>
            <person name="Repkova J."/>
        </authorList>
    </citation>
    <scope>NUCLEOTIDE SEQUENCE [LARGE SCALE GENOMIC DNA]</scope>
    <source>
        <strain evidence="2">cv. 10/8</strain>
        <tissue evidence="1">Leaf</tissue>
    </source>
</reference>
<proteinExistence type="predicted"/>
<dbReference type="AlphaFoldDB" id="A0A392V0P2"/>
<dbReference type="EMBL" id="LXQA011000335">
    <property type="protein sequence ID" value="MCI80651.1"/>
    <property type="molecule type" value="Genomic_DNA"/>
</dbReference>
<feature type="non-terminal residue" evidence="1">
    <location>
        <position position="36"/>
    </location>
</feature>
<name>A0A392V0P2_9FABA</name>
<evidence type="ECO:0000313" key="2">
    <source>
        <dbReference type="Proteomes" id="UP000265520"/>
    </source>
</evidence>
<evidence type="ECO:0000313" key="1">
    <source>
        <dbReference type="EMBL" id="MCI80651.1"/>
    </source>
</evidence>
<organism evidence="1 2">
    <name type="scientific">Trifolium medium</name>
    <dbReference type="NCBI Taxonomy" id="97028"/>
    <lineage>
        <taxon>Eukaryota</taxon>
        <taxon>Viridiplantae</taxon>
        <taxon>Streptophyta</taxon>
        <taxon>Embryophyta</taxon>
        <taxon>Tracheophyta</taxon>
        <taxon>Spermatophyta</taxon>
        <taxon>Magnoliopsida</taxon>
        <taxon>eudicotyledons</taxon>
        <taxon>Gunneridae</taxon>
        <taxon>Pentapetalae</taxon>
        <taxon>rosids</taxon>
        <taxon>fabids</taxon>
        <taxon>Fabales</taxon>
        <taxon>Fabaceae</taxon>
        <taxon>Papilionoideae</taxon>
        <taxon>50 kb inversion clade</taxon>
        <taxon>NPAAA clade</taxon>
        <taxon>Hologalegina</taxon>
        <taxon>IRL clade</taxon>
        <taxon>Trifolieae</taxon>
        <taxon>Trifolium</taxon>
    </lineage>
</organism>
<accession>A0A392V0P2</accession>
<comment type="caution">
    <text evidence="1">The sequence shown here is derived from an EMBL/GenBank/DDBJ whole genome shotgun (WGS) entry which is preliminary data.</text>
</comment>
<protein>
    <submittedName>
        <fullName evidence="1">Uncharacterized protein</fullName>
    </submittedName>
</protein>
<keyword evidence="2" id="KW-1185">Reference proteome</keyword>
<dbReference type="Proteomes" id="UP000265520">
    <property type="component" value="Unassembled WGS sequence"/>
</dbReference>
<sequence>MRPLLFLPSAPSSGGTEPGAELFYFPGEIAAICAQL</sequence>